<comment type="subcellular location">
    <subcellularLocation>
        <location evidence="1">Membrane</location>
        <topology evidence="1">Single-pass type I membrane protein</topology>
    </subcellularLocation>
</comment>
<dbReference type="SUPFAM" id="SSF52058">
    <property type="entry name" value="L domain-like"/>
    <property type="match status" value="1"/>
</dbReference>
<keyword evidence="2" id="KW-0433">Leucine-rich repeat</keyword>
<evidence type="ECO:0000256" key="8">
    <source>
        <dbReference type="ARBA" id="ARBA00023180"/>
    </source>
</evidence>
<keyword evidence="3" id="KW-0812">Transmembrane</keyword>
<name>A0AAQ3Q9Q1_9LILI</name>
<dbReference type="Pfam" id="PF00560">
    <property type="entry name" value="LRR_1"/>
    <property type="match status" value="1"/>
</dbReference>
<dbReference type="AlphaFoldDB" id="A0AAQ3Q9Q1"/>
<evidence type="ECO:0000256" key="4">
    <source>
        <dbReference type="ARBA" id="ARBA00022729"/>
    </source>
</evidence>
<dbReference type="PANTHER" id="PTHR48063:SF90">
    <property type="entry name" value="OS11G0565920 PROTEIN"/>
    <property type="match status" value="1"/>
</dbReference>
<organism evidence="11 12">
    <name type="scientific">Canna indica</name>
    <name type="common">Indian-shot</name>
    <dbReference type="NCBI Taxonomy" id="4628"/>
    <lineage>
        <taxon>Eukaryota</taxon>
        <taxon>Viridiplantae</taxon>
        <taxon>Streptophyta</taxon>
        <taxon>Embryophyta</taxon>
        <taxon>Tracheophyta</taxon>
        <taxon>Spermatophyta</taxon>
        <taxon>Magnoliopsida</taxon>
        <taxon>Liliopsida</taxon>
        <taxon>Zingiberales</taxon>
        <taxon>Cannaceae</taxon>
        <taxon>Canna</taxon>
    </lineage>
</organism>
<evidence type="ECO:0000256" key="6">
    <source>
        <dbReference type="ARBA" id="ARBA00022989"/>
    </source>
</evidence>
<dbReference type="InterPro" id="IPR046956">
    <property type="entry name" value="RLP23-like"/>
</dbReference>
<accession>A0AAQ3Q9Q1</accession>
<evidence type="ECO:0000313" key="12">
    <source>
        <dbReference type="Proteomes" id="UP001327560"/>
    </source>
</evidence>
<evidence type="ECO:0000256" key="1">
    <source>
        <dbReference type="ARBA" id="ARBA00004479"/>
    </source>
</evidence>
<dbReference type="Pfam" id="PF08263">
    <property type="entry name" value="LRRNT_2"/>
    <property type="match status" value="1"/>
</dbReference>
<dbReference type="InterPro" id="IPR013210">
    <property type="entry name" value="LRR_N_plant-typ"/>
</dbReference>
<reference evidence="11 12" key="1">
    <citation type="submission" date="2023-10" db="EMBL/GenBank/DDBJ databases">
        <title>Chromosome-scale genome assembly provides insights into flower coloration mechanisms of Canna indica.</title>
        <authorList>
            <person name="Li C."/>
        </authorList>
    </citation>
    <scope>NUCLEOTIDE SEQUENCE [LARGE SCALE GENOMIC DNA]</scope>
    <source>
        <tissue evidence="11">Flower</tissue>
    </source>
</reference>
<dbReference type="PANTHER" id="PTHR48063">
    <property type="entry name" value="LRR RECEPTOR-LIKE KINASE"/>
    <property type="match status" value="1"/>
</dbReference>
<feature type="signal peptide" evidence="9">
    <location>
        <begin position="1"/>
        <end position="24"/>
    </location>
</feature>
<evidence type="ECO:0000256" key="2">
    <source>
        <dbReference type="ARBA" id="ARBA00022614"/>
    </source>
</evidence>
<proteinExistence type="predicted"/>
<evidence type="ECO:0000256" key="7">
    <source>
        <dbReference type="ARBA" id="ARBA00023136"/>
    </source>
</evidence>
<evidence type="ECO:0000313" key="11">
    <source>
        <dbReference type="EMBL" id="WOL02894.1"/>
    </source>
</evidence>
<gene>
    <name evidence="11" type="ORF">Cni_G11613</name>
</gene>
<feature type="chain" id="PRO_5042957663" description="Leucine-rich repeat-containing N-terminal plant-type domain-containing protein" evidence="9">
    <location>
        <begin position="25"/>
        <end position="209"/>
    </location>
</feature>
<feature type="domain" description="Leucine-rich repeat-containing N-terminal plant-type" evidence="10">
    <location>
        <begin position="50"/>
        <end position="86"/>
    </location>
</feature>
<dbReference type="GO" id="GO:0016020">
    <property type="term" value="C:membrane"/>
    <property type="evidence" value="ECO:0007669"/>
    <property type="project" value="UniProtKB-SubCell"/>
</dbReference>
<keyword evidence="12" id="KW-1185">Reference proteome</keyword>
<dbReference type="Proteomes" id="UP001327560">
    <property type="component" value="Chromosome 3"/>
</dbReference>
<dbReference type="InterPro" id="IPR032675">
    <property type="entry name" value="LRR_dom_sf"/>
</dbReference>
<evidence type="ECO:0000256" key="5">
    <source>
        <dbReference type="ARBA" id="ARBA00022737"/>
    </source>
</evidence>
<keyword evidence="4 9" id="KW-0732">Signal</keyword>
<evidence type="ECO:0000256" key="3">
    <source>
        <dbReference type="ARBA" id="ARBA00022692"/>
    </source>
</evidence>
<dbReference type="Gene3D" id="3.80.10.10">
    <property type="entry name" value="Ribonuclease Inhibitor"/>
    <property type="match status" value="1"/>
</dbReference>
<protein>
    <recommendedName>
        <fullName evidence="10">Leucine-rich repeat-containing N-terminal plant-type domain-containing protein</fullName>
    </recommendedName>
</protein>
<keyword evidence="5" id="KW-0677">Repeat</keyword>
<evidence type="ECO:0000256" key="9">
    <source>
        <dbReference type="SAM" id="SignalP"/>
    </source>
</evidence>
<sequence>MASHSATALLHYYLILLTVCRLLGDGDTTSSMATRRTTTWTTKEGCMEVERDALLVYKAGVEDPADRLSSWHDQEDCCRWRNVVCDNRTGHAHVVKLNLQTDDMYWNYKPDERMALRGKILSSSLLSLTHLRSHNLSGNDFEWKQIPGFVGSFTRLKYLDLSWSNFGGTIPPQIGNLSTLRYLDLNSHFKNSITDYLLGFQLITPVADK</sequence>
<dbReference type="EMBL" id="CP136892">
    <property type="protein sequence ID" value="WOL02894.1"/>
    <property type="molecule type" value="Genomic_DNA"/>
</dbReference>
<keyword evidence="8" id="KW-0325">Glycoprotein</keyword>
<dbReference type="InterPro" id="IPR001611">
    <property type="entry name" value="Leu-rich_rpt"/>
</dbReference>
<evidence type="ECO:0000259" key="10">
    <source>
        <dbReference type="Pfam" id="PF08263"/>
    </source>
</evidence>
<keyword evidence="7" id="KW-0472">Membrane</keyword>
<keyword evidence="6" id="KW-1133">Transmembrane helix</keyword>